<dbReference type="AlphaFoldDB" id="A0A7Y0EJ00"/>
<name>A0A7Y0EJ00_9CLOT</name>
<dbReference type="Proteomes" id="UP000537131">
    <property type="component" value="Unassembled WGS sequence"/>
</dbReference>
<protein>
    <submittedName>
        <fullName evidence="1">XRE family transcriptional regulator</fullName>
    </submittedName>
</protein>
<dbReference type="GO" id="GO:0003677">
    <property type="term" value="F:DNA binding"/>
    <property type="evidence" value="ECO:0007669"/>
    <property type="project" value="InterPro"/>
</dbReference>
<reference evidence="1 2" key="1">
    <citation type="submission" date="2020-04" db="EMBL/GenBank/DDBJ databases">
        <authorList>
            <person name="Doyle D.A."/>
        </authorList>
    </citation>
    <scope>NUCLEOTIDE SEQUENCE [LARGE SCALE GENOMIC DNA]</scope>
    <source>
        <strain evidence="1 2">P21</strain>
    </source>
</reference>
<dbReference type="SUPFAM" id="SSF47413">
    <property type="entry name" value="lambda repressor-like DNA-binding domains"/>
    <property type="match status" value="1"/>
</dbReference>
<dbReference type="RefSeq" id="WP_169298942.1">
    <property type="nucleotide sequence ID" value="NZ_JABBNI010000036.1"/>
</dbReference>
<keyword evidence="2" id="KW-1185">Reference proteome</keyword>
<accession>A0A7Y0EJ00</accession>
<evidence type="ECO:0000313" key="1">
    <source>
        <dbReference type="EMBL" id="NMM64359.1"/>
    </source>
</evidence>
<gene>
    <name evidence="1" type="ORF">HBE96_17195</name>
</gene>
<dbReference type="EMBL" id="JABBNI010000036">
    <property type="protein sequence ID" value="NMM64359.1"/>
    <property type="molecule type" value="Genomic_DNA"/>
</dbReference>
<comment type="caution">
    <text evidence="1">The sequence shown here is derived from an EMBL/GenBank/DDBJ whole genome shotgun (WGS) entry which is preliminary data.</text>
</comment>
<sequence>MHIIKFKIKELIDKYMLSQRKVAIECNIRPSTLKMYVDNSIQRINKEDLQNLYNFFHKLDDRIIVSDIVEFIEE</sequence>
<organism evidence="1 2">
    <name type="scientific">Clostridium muellerianum</name>
    <dbReference type="NCBI Taxonomy" id="2716538"/>
    <lineage>
        <taxon>Bacteria</taxon>
        <taxon>Bacillati</taxon>
        <taxon>Bacillota</taxon>
        <taxon>Clostridia</taxon>
        <taxon>Eubacteriales</taxon>
        <taxon>Clostridiaceae</taxon>
        <taxon>Clostridium</taxon>
    </lineage>
</organism>
<proteinExistence type="predicted"/>
<reference evidence="1 2" key="2">
    <citation type="submission" date="2020-06" db="EMBL/GenBank/DDBJ databases">
        <title>Complete Genome Sequence of Clostridium muelleri sp. nov. P21T, an Acid-Alcohol Producing Acetogen Isolated from Old Hay.</title>
        <authorList>
            <person name="Duncan K.E."/>
            <person name="Tanner R.S."/>
        </authorList>
    </citation>
    <scope>NUCLEOTIDE SEQUENCE [LARGE SCALE GENOMIC DNA]</scope>
    <source>
        <strain evidence="1 2">P21</strain>
    </source>
</reference>
<evidence type="ECO:0000313" key="2">
    <source>
        <dbReference type="Proteomes" id="UP000537131"/>
    </source>
</evidence>
<dbReference type="InterPro" id="IPR010982">
    <property type="entry name" value="Lambda_DNA-bd_dom_sf"/>
</dbReference>